<dbReference type="Pfam" id="PF00884">
    <property type="entry name" value="Sulfatase"/>
    <property type="match status" value="1"/>
</dbReference>
<gene>
    <name evidence="10" type="ORF">C8D76_101162</name>
</gene>
<feature type="transmembrane region" description="Helical" evidence="8">
    <location>
        <begin position="43"/>
        <end position="60"/>
    </location>
</feature>
<keyword evidence="4 8" id="KW-0812">Transmembrane</keyword>
<evidence type="ECO:0000259" key="9">
    <source>
        <dbReference type="Pfam" id="PF00884"/>
    </source>
</evidence>
<accession>A0A2U0TH16</accession>
<dbReference type="InterPro" id="IPR017850">
    <property type="entry name" value="Alkaline_phosphatase_core_sf"/>
</dbReference>
<feature type="transmembrane region" description="Helical" evidence="8">
    <location>
        <begin position="110"/>
        <end position="129"/>
    </location>
</feature>
<evidence type="ECO:0000256" key="8">
    <source>
        <dbReference type="SAM" id="Phobius"/>
    </source>
</evidence>
<keyword evidence="2" id="KW-1003">Cell membrane</keyword>
<reference evidence="10 11" key="1">
    <citation type="submission" date="2018-05" db="EMBL/GenBank/DDBJ databases">
        <title>Genomic Encyclopedia of Type Strains, Phase IV (KMG-IV): sequencing the most valuable type-strain genomes for metagenomic binning, comparative biology and taxonomic classification.</title>
        <authorList>
            <person name="Goeker M."/>
        </authorList>
    </citation>
    <scope>NUCLEOTIDE SEQUENCE [LARGE SCALE GENOMIC DNA]</scope>
    <source>
        <strain evidence="10 11">DSM 22999</strain>
    </source>
</reference>
<keyword evidence="5 8" id="KW-1133">Transmembrane helix</keyword>
<keyword evidence="3 10" id="KW-0808">Transferase</keyword>
<dbReference type="InterPro" id="IPR000917">
    <property type="entry name" value="Sulfatase_N"/>
</dbReference>
<name>A0A2U0TH16_9PAST</name>
<feature type="transmembrane region" description="Helical" evidence="8">
    <location>
        <begin position="67"/>
        <end position="90"/>
    </location>
</feature>
<evidence type="ECO:0000256" key="2">
    <source>
        <dbReference type="ARBA" id="ARBA00022475"/>
    </source>
</evidence>
<sequence length="531" mass="60017">MFAKLVDKLSSNPRIKQVLAAILALILVIFASRLMIIGSGFDITPSLKATLFMAILLVMFNSSRKLFWFVAFPFVLLHALYAPVGLTFGAPSYQYIASIFATDLLESKEFFSQLPLTNFLYPIGILFCIWQFRSLTRKFNIHFYKNRTFLAATTLFLLWSAGPLKFLTETYTASVKVKDELARLNGLAIESKWGKSTLVDSKYDDYVLIIGESARKDYHNAYGYPVENTPFMSSANGVLIDGFTSGGTNTIASLKLMLTKPNTQTWEGNYSLNFIDLIKSAGVKTIWISNQGYLGQFDTPISAIANKSDEKIFLKSGDSLNSNTSDFALLPKFNQVSEQPATGKRFIVLHLYGSHPITCDRLDDYEKIYNDYQIDPKYYNVNCYMSSMKKTDEVLKRVYDELLKNNEKSHRTFSMIYFADHGLAQHETETSVDIHNSAGKSKRHYDIPLFKISSDDTERHVYRVFKSGLNFTDGIAKWMGIQNPQLNPEADLFSDQPDKDDYGLKAEIDKISAPDDPAVVIPVKKPMPKAE</sequence>
<dbReference type="EMBL" id="QENU01000001">
    <property type="protein sequence ID" value="PVX42834.1"/>
    <property type="molecule type" value="Genomic_DNA"/>
</dbReference>
<dbReference type="PANTHER" id="PTHR30443:SF4">
    <property type="entry name" value="PHOSPHOETHANOLAMINE TRANSFERASE OPGE-RELATED"/>
    <property type="match status" value="1"/>
</dbReference>
<dbReference type="PANTHER" id="PTHR30443">
    <property type="entry name" value="INNER MEMBRANE PROTEIN"/>
    <property type="match status" value="1"/>
</dbReference>
<evidence type="ECO:0000256" key="6">
    <source>
        <dbReference type="ARBA" id="ARBA00023136"/>
    </source>
</evidence>
<dbReference type="Gene3D" id="3.40.720.10">
    <property type="entry name" value="Alkaline Phosphatase, subunit A"/>
    <property type="match status" value="1"/>
</dbReference>
<comment type="similarity">
    <text evidence="7">Belongs to the phosphoethanolamine transferase family.</text>
</comment>
<comment type="caution">
    <text evidence="10">The sequence shown here is derived from an EMBL/GenBank/DDBJ whole genome shotgun (WGS) entry which is preliminary data.</text>
</comment>
<evidence type="ECO:0000256" key="7">
    <source>
        <dbReference type="ARBA" id="ARBA00038481"/>
    </source>
</evidence>
<dbReference type="GO" id="GO:0009244">
    <property type="term" value="P:lipopolysaccharide core region biosynthetic process"/>
    <property type="evidence" value="ECO:0007669"/>
    <property type="project" value="TreeGrafter"/>
</dbReference>
<organism evidence="10 11">
    <name type="scientific">Alitibacter langaaensis DSM 22999</name>
    <dbReference type="NCBI Taxonomy" id="1122935"/>
    <lineage>
        <taxon>Bacteria</taxon>
        <taxon>Pseudomonadati</taxon>
        <taxon>Pseudomonadota</taxon>
        <taxon>Gammaproteobacteria</taxon>
        <taxon>Pasteurellales</taxon>
        <taxon>Pasteurellaceae</taxon>
        <taxon>Alitibacter</taxon>
    </lineage>
</organism>
<keyword evidence="11" id="KW-1185">Reference proteome</keyword>
<dbReference type="GO" id="GO:0016776">
    <property type="term" value="F:phosphotransferase activity, phosphate group as acceptor"/>
    <property type="evidence" value="ECO:0007669"/>
    <property type="project" value="TreeGrafter"/>
</dbReference>
<dbReference type="Proteomes" id="UP000245909">
    <property type="component" value="Unassembled WGS sequence"/>
</dbReference>
<proteinExistence type="inferred from homology"/>
<dbReference type="InterPro" id="IPR058130">
    <property type="entry name" value="PEA_transf_C"/>
</dbReference>
<dbReference type="AlphaFoldDB" id="A0A2U0TH16"/>
<feature type="domain" description="Sulfatase N-terminal" evidence="9">
    <location>
        <begin position="205"/>
        <end position="481"/>
    </location>
</feature>
<evidence type="ECO:0000256" key="1">
    <source>
        <dbReference type="ARBA" id="ARBA00004651"/>
    </source>
</evidence>
<evidence type="ECO:0000256" key="4">
    <source>
        <dbReference type="ARBA" id="ARBA00022692"/>
    </source>
</evidence>
<evidence type="ECO:0000313" key="11">
    <source>
        <dbReference type="Proteomes" id="UP000245909"/>
    </source>
</evidence>
<feature type="transmembrane region" description="Helical" evidence="8">
    <location>
        <begin position="18"/>
        <end position="37"/>
    </location>
</feature>
<evidence type="ECO:0000313" key="10">
    <source>
        <dbReference type="EMBL" id="PVX42834.1"/>
    </source>
</evidence>
<evidence type="ECO:0000256" key="3">
    <source>
        <dbReference type="ARBA" id="ARBA00022679"/>
    </source>
</evidence>
<dbReference type="CDD" id="cd16017">
    <property type="entry name" value="LptA"/>
    <property type="match status" value="1"/>
</dbReference>
<evidence type="ECO:0000256" key="5">
    <source>
        <dbReference type="ARBA" id="ARBA00022989"/>
    </source>
</evidence>
<comment type="subcellular location">
    <subcellularLocation>
        <location evidence="1">Cell membrane</location>
        <topology evidence="1">Multi-pass membrane protein</topology>
    </subcellularLocation>
</comment>
<dbReference type="SUPFAM" id="SSF53649">
    <property type="entry name" value="Alkaline phosphatase-like"/>
    <property type="match status" value="1"/>
</dbReference>
<protein>
    <submittedName>
        <fullName evidence="10">Glucan phosphoethanolaminetransferase (Alkaline phosphatase superfamily)</fullName>
    </submittedName>
</protein>
<keyword evidence="6 8" id="KW-0472">Membrane</keyword>
<dbReference type="GO" id="GO:0005886">
    <property type="term" value="C:plasma membrane"/>
    <property type="evidence" value="ECO:0007669"/>
    <property type="project" value="UniProtKB-SubCell"/>
</dbReference>
<feature type="transmembrane region" description="Helical" evidence="8">
    <location>
        <begin position="149"/>
        <end position="167"/>
    </location>
</feature>
<dbReference type="InterPro" id="IPR040423">
    <property type="entry name" value="PEA_transferase"/>
</dbReference>